<organism evidence="2">
    <name type="scientific">Oikopleura dioica</name>
    <name type="common">Tunicate</name>
    <dbReference type="NCBI Taxonomy" id="34765"/>
    <lineage>
        <taxon>Eukaryota</taxon>
        <taxon>Metazoa</taxon>
        <taxon>Chordata</taxon>
        <taxon>Tunicata</taxon>
        <taxon>Appendicularia</taxon>
        <taxon>Copelata</taxon>
        <taxon>Oikopleuridae</taxon>
        <taxon>Oikopleura</taxon>
    </lineage>
</organism>
<feature type="compositionally biased region" description="Basic and acidic residues" evidence="1">
    <location>
        <begin position="98"/>
        <end position="120"/>
    </location>
</feature>
<protein>
    <submittedName>
        <fullName evidence="2">Uncharacterized protein</fullName>
    </submittedName>
</protein>
<gene>
    <name evidence="2" type="ORF">GSOID_T00010685001</name>
</gene>
<keyword evidence="3" id="KW-1185">Reference proteome</keyword>
<evidence type="ECO:0000256" key="1">
    <source>
        <dbReference type="SAM" id="MobiDB-lite"/>
    </source>
</evidence>
<reference evidence="2" key="1">
    <citation type="journal article" date="2010" name="Science">
        <title>Plasticity of animal genome architecture unmasked by rapid evolution of a pelagic tunicate.</title>
        <authorList>
            <person name="Denoeud F."/>
            <person name="Henriet S."/>
            <person name="Mungpakdee S."/>
            <person name="Aury J.M."/>
            <person name="Da Silva C."/>
            <person name="Brinkmann H."/>
            <person name="Mikhaleva J."/>
            <person name="Olsen L.C."/>
            <person name="Jubin C."/>
            <person name="Canestro C."/>
            <person name="Bouquet J.M."/>
            <person name="Danks G."/>
            <person name="Poulain J."/>
            <person name="Campsteijn C."/>
            <person name="Adamski M."/>
            <person name="Cross I."/>
            <person name="Yadetie F."/>
            <person name="Muffato M."/>
            <person name="Louis A."/>
            <person name="Butcher S."/>
            <person name="Tsagkogeorga G."/>
            <person name="Konrad A."/>
            <person name="Singh S."/>
            <person name="Jensen M.F."/>
            <person name="Cong E.H."/>
            <person name="Eikeseth-Otteraa H."/>
            <person name="Noel B."/>
            <person name="Anthouard V."/>
            <person name="Porcel B.M."/>
            <person name="Kachouri-Lafond R."/>
            <person name="Nishino A."/>
            <person name="Ugolini M."/>
            <person name="Chourrout P."/>
            <person name="Nishida H."/>
            <person name="Aasland R."/>
            <person name="Huzurbazar S."/>
            <person name="Westhof E."/>
            <person name="Delsuc F."/>
            <person name="Lehrach H."/>
            <person name="Reinhardt R."/>
            <person name="Weissenbach J."/>
            <person name="Roy S.W."/>
            <person name="Artiguenave F."/>
            <person name="Postlethwait J.H."/>
            <person name="Manak J.R."/>
            <person name="Thompson E.M."/>
            <person name="Jaillon O."/>
            <person name="Du Pasquier L."/>
            <person name="Boudinot P."/>
            <person name="Liberles D.A."/>
            <person name="Volff J.N."/>
            <person name="Philippe H."/>
            <person name="Lenhard B."/>
            <person name="Roest Crollius H."/>
            <person name="Wincker P."/>
            <person name="Chourrout D."/>
        </authorList>
    </citation>
    <scope>NUCLEOTIDE SEQUENCE [LARGE SCALE GENOMIC DNA]</scope>
</reference>
<dbReference type="InParanoid" id="E4XGS0"/>
<accession>E4XGS0</accession>
<proteinExistence type="predicted"/>
<name>E4XGS0_OIKDI</name>
<evidence type="ECO:0000313" key="2">
    <source>
        <dbReference type="EMBL" id="CBY09868.1"/>
    </source>
</evidence>
<dbReference type="Proteomes" id="UP000001307">
    <property type="component" value="Unassembled WGS sequence"/>
</dbReference>
<sequence>MAVGLSGRPLVARSAHWPVSYSPLLSLSPSFLFLISISERNQWPLALYSSPGALSLRVSQREKLAQLGWLSTSPGDKNPFGKNRILRQRVEKEKRIMPRCEPHAGTHCDGKNAEKEEIPARKNTLSWSKTR</sequence>
<dbReference type="EMBL" id="FN653049">
    <property type="protein sequence ID" value="CBY09868.1"/>
    <property type="molecule type" value="Genomic_DNA"/>
</dbReference>
<evidence type="ECO:0000313" key="3">
    <source>
        <dbReference type="Proteomes" id="UP000001307"/>
    </source>
</evidence>
<feature type="region of interest" description="Disordered" evidence="1">
    <location>
        <begin position="98"/>
        <end position="131"/>
    </location>
</feature>
<dbReference type="AlphaFoldDB" id="E4XGS0"/>